<dbReference type="HOGENOM" id="CLU_2374769_0_0_1"/>
<evidence type="ECO:0000313" key="2">
    <source>
        <dbReference type="EMBL" id="EKC25860.1"/>
    </source>
</evidence>
<accession>K1QAI3</accession>
<protein>
    <submittedName>
        <fullName evidence="2">Uncharacterized protein</fullName>
    </submittedName>
</protein>
<organism evidence="2">
    <name type="scientific">Magallana gigas</name>
    <name type="common">Pacific oyster</name>
    <name type="synonym">Crassostrea gigas</name>
    <dbReference type="NCBI Taxonomy" id="29159"/>
    <lineage>
        <taxon>Eukaryota</taxon>
        <taxon>Metazoa</taxon>
        <taxon>Spiralia</taxon>
        <taxon>Lophotrochozoa</taxon>
        <taxon>Mollusca</taxon>
        <taxon>Bivalvia</taxon>
        <taxon>Autobranchia</taxon>
        <taxon>Pteriomorphia</taxon>
        <taxon>Ostreida</taxon>
        <taxon>Ostreoidea</taxon>
        <taxon>Ostreidae</taxon>
        <taxon>Magallana</taxon>
    </lineage>
</organism>
<name>K1QAI3_MAGGI</name>
<gene>
    <name evidence="2" type="ORF">CGI_10005436</name>
</gene>
<sequence>MNAVRGRGGGRGFNRGLRGGVRGQRGGGGAPRGGSMARGGGDGMTSRETGVFQGEVVEDLDSQSNKEEGLAAVHAEEDSEAGAEGGEASETEGKS</sequence>
<dbReference type="InParanoid" id="K1QAI3"/>
<proteinExistence type="predicted"/>
<dbReference type="EMBL" id="JH818992">
    <property type="protein sequence ID" value="EKC25860.1"/>
    <property type="molecule type" value="Genomic_DNA"/>
</dbReference>
<dbReference type="AlphaFoldDB" id="K1QAI3"/>
<reference evidence="2" key="1">
    <citation type="journal article" date="2012" name="Nature">
        <title>The oyster genome reveals stress adaptation and complexity of shell formation.</title>
        <authorList>
            <person name="Zhang G."/>
            <person name="Fang X."/>
            <person name="Guo X."/>
            <person name="Li L."/>
            <person name="Luo R."/>
            <person name="Xu F."/>
            <person name="Yang P."/>
            <person name="Zhang L."/>
            <person name="Wang X."/>
            <person name="Qi H."/>
            <person name="Xiong Z."/>
            <person name="Que H."/>
            <person name="Xie Y."/>
            <person name="Holland P.W."/>
            <person name="Paps J."/>
            <person name="Zhu Y."/>
            <person name="Wu F."/>
            <person name="Chen Y."/>
            <person name="Wang J."/>
            <person name="Peng C."/>
            <person name="Meng J."/>
            <person name="Yang L."/>
            <person name="Liu J."/>
            <person name="Wen B."/>
            <person name="Zhang N."/>
            <person name="Huang Z."/>
            <person name="Zhu Q."/>
            <person name="Feng Y."/>
            <person name="Mount A."/>
            <person name="Hedgecock D."/>
            <person name="Xu Z."/>
            <person name="Liu Y."/>
            <person name="Domazet-Loso T."/>
            <person name="Du Y."/>
            <person name="Sun X."/>
            <person name="Zhang S."/>
            <person name="Liu B."/>
            <person name="Cheng P."/>
            <person name="Jiang X."/>
            <person name="Li J."/>
            <person name="Fan D."/>
            <person name="Wang W."/>
            <person name="Fu W."/>
            <person name="Wang T."/>
            <person name="Wang B."/>
            <person name="Zhang J."/>
            <person name="Peng Z."/>
            <person name="Li Y."/>
            <person name="Li N."/>
            <person name="Wang J."/>
            <person name="Chen M."/>
            <person name="He Y."/>
            <person name="Tan F."/>
            <person name="Song X."/>
            <person name="Zheng Q."/>
            <person name="Huang R."/>
            <person name="Yang H."/>
            <person name="Du X."/>
            <person name="Chen L."/>
            <person name="Yang M."/>
            <person name="Gaffney P.M."/>
            <person name="Wang S."/>
            <person name="Luo L."/>
            <person name="She Z."/>
            <person name="Ming Y."/>
            <person name="Huang W."/>
            <person name="Zhang S."/>
            <person name="Huang B."/>
            <person name="Zhang Y."/>
            <person name="Qu T."/>
            <person name="Ni P."/>
            <person name="Miao G."/>
            <person name="Wang J."/>
            <person name="Wang Q."/>
            <person name="Steinberg C.E."/>
            <person name="Wang H."/>
            <person name="Li N."/>
            <person name="Qian L."/>
            <person name="Zhang G."/>
            <person name="Li Y."/>
            <person name="Yang H."/>
            <person name="Liu X."/>
            <person name="Wang J."/>
            <person name="Yin Y."/>
            <person name="Wang J."/>
        </authorList>
    </citation>
    <scope>NUCLEOTIDE SEQUENCE [LARGE SCALE GENOMIC DNA]</scope>
    <source>
        <strain evidence="2">05x7-T-G4-1.051#20</strain>
    </source>
</reference>
<feature type="compositionally biased region" description="Gly residues" evidence="1">
    <location>
        <begin position="1"/>
        <end position="43"/>
    </location>
</feature>
<evidence type="ECO:0000256" key="1">
    <source>
        <dbReference type="SAM" id="MobiDB-lite"/>
    </source>
</evidence>
<feature type="region of interest" description="Disordered" evidence="1">
    <location>
        <begin position="1"/>
        <end position="95"/>
    </location>
</feature>